<reference evidence="2" key="1">
    <citation type="journal article" date="2019" name="Int. J. Syst. Evol. Microbiol.">
        <title>The Global Catalogue of Microorganisms (GCM) 10K type strain sequencing project: providing services to taxonomists for standard genome sequencing and annotation.</title>
        <authorList>
            <consortium name="The Broad Institute Genomics Platform"/>
            <consortium name="The Broad Institute Genome Sequencing Center for Infectious Disease"/>
            <person name="Wu L."/>
            <person name="Ma J."/>
        </authorList>
    </citation>
    <scope>NUCLEOTIDE SEQUENCE [LARGE SCALE GENOMIC DNA]</scope>
    <source>
        <strain evidence="2">KCTC 42107</strain>
    </source>
</reference>
<accession>A0ABW5NX55</accession>
<evidence type="ECO:0000313" key="2">
    <source>
        <dbReference type="Proteomes" id="UP001597480"/>
    </source>
</evidence>
<dbReference type="InterPro" id="IPR011006">
    <property type="entry name" value="CheY-like_superfamily"/>
</dbReference>
<keyword evidence="2" id="KW-1185">Reference proteome</keyword>
<sequence>MFSKILIIEDIDSISLGIITVLKKNFDSEIHSVKYCDEGYLKIKKAISESKPYDLIITDLSFKDDHKKKIHLATGEELIAKLRKESIHPKIIVYAMDEKPFIIKSLLSDHFINAYVIKGRESTSELIDAINSTIKGFTYISPAFEKTFKQQSLFEMDSYDILILRFLSEGHTQDDISKLFKEKRYPSASMSSIEKRINKLKLVLKANNSIQLVAIAKDMKII</sequence>
<proteinExistence type="predicted"/>
<evidence type="ECO:0000313" key="1">
    <source>
        <dbReference type="EMBL" id="MFD2603148.1"/>
    </source>
</evidence>
<organism evidence="1 2">
    <name type="scientific">Flavobacterium suzhouense</name>
    <dbReference type="NCBI Taxonomy" id="1529638"/>
    <lineage>
        <taxon>Bacteria</taxon>
        <taxon>Pseudomonadati</taxon>
        <taxon>Bacteroidota</taxon>
        <taxon>Flavobacteriia</taxon>
        <taxon>Flavobacteriales</taxon>
        <taxon>Flavobacteriaceae</taxon>
        <taxon>Flavobacterium</taxon>
    </lineage>
</organism>
<dbReference type="SUPFAM" id="SSF52172">
    <property type="entry name" value="CheY-like"/>
    <property type="match status" value="1"/>
</dbReference>
<comment type="caution">
    <text evidence="1">The sequence shown here is derived from an EMBL/GenBank/DDBJ whole genome shotgun (WGS) entry which is preliminary data.</text>
</comment>
<dbReference type="RefSeq" id="WP_379821780.1">
    <property type="nucleotide sequence ID" value="NZ_JBHUMD010000027.1"/>
</dbReference>
<dbReference type="EMBL" id="JBHUMD010000027">
    <property type="protein sequence ID" value="MFD2603148.1"/>
    <property type="molecule type" value="Genomic_DNA"/>
</dbReference>
<dbReference type="Proteomes" id="UP001597480">
    <property type="component" value="Unassembled WGS sequence"/>
</dbReference>
<dbReference type="Gene3D" id="3.40.50.2300">
    <property type="match status" value="1"/>
</dbReference>
<protein>
    <submittedName>
        <fullName evidence="1">Response regulator</fullName>
    </submittedName>
</protein>
<name>A0ABW5NX55_9FLAO</name>
<gene>
    <name evidence="1" type="ORF">ACFSR3_13885</name>
</gene>